<feature type="transmembrane region" description="Helical" evidence="1">
    <location>
        <begin position="12"/>
        <end position="30"/>
    </location>
</feature>
<accession>A0A0W8FF94</accession>
<dbReference type="AlphaFoldDB" id="A0A0W8FF94"/>
<organism evidence="2">
    <name type="scientific">hydrocarbon metagenome</name>
    <dbReference type="NCBI Taxonomy" id="938273"/>
    <lineage>
        <taxon>unclassified sequences</taxon>
        <taxon>metagenomes</taxon>
        <taxon>ecological metagenomes</taxon>
    </lineage>
</organism>
<dbReference type="EMBL" id="LNQE01001304">
    <property type="protein sequence ID" value="KUG19298.1"/>
    <property type="molecule type" value="Genomic_DNA"/>
</dbReference>
<gene>
    <name evidence="2" type="ORF">ASZ90_010983</name>
</gene>
<protein>
    <recommendedName>
        <fullName evidence="3">Bacterial Pleckstrin homology domain-containing protein</fullName>
    </recommendedName>
</protein>
<evidence type="ECO:0000256" key="1">
    <source>
        <dbReference type="SAM" id="Phobius"/>
    </source>
</evidence>
<keyword evidence="1" id="KW-0812">Transmembrane</keyword>
<evidence type="ECO:0008006" key="3">
    <source>
        <dbReference type="Google" id="ProtNLM"/>
    </source>
</evidence>
<sequence>MDTTYHHTQIGYLTVAALCGGIALIWYLMLTVGFSWIATAVLAVLVLCLALFPTLTVEITDSFLEVRFGPGVIRKRFPLREIVRARAIRYPWYYGFGIRLTPKGWMYNVSGREAVMISLQNGSNFLIGTDAPGELEGAIATAARLPAA</sequence>
<evidence type="ECO:0000313" key="2">
    <source>
        <dbReference type="EMBL" id="KUG19298.1"/>
    </source>
</evidence>
<reference evidence="2" key="1">
    <citation type="journal article" date="2015" name="Proc. Natl. Acad. Sci. U.S.A.">
        <title>Networks of energetic and metabolic interactions define dynamics in microbial communities.</title>
        <authorList>
            <person name="Embree M."/>
            <person name="Liu J.K."/>
            <person name="Al-Bassam M.M."/>
            <person name="Zengler K."/>
        </authorList>
    </citation>
    <scope>NUCLEOTIDE SEQUENCE</scope>
</reference>
<comment type="caution">
    <text evidence="2">The sequence shown here is derived from an EMBL/GenBank/DDBJ whole genome shotgun (WGS) entry which is preliminary data.</text>
</comment>
<name>A0A0W8FF94_9ZZZZ</name>
<keyword evidence="1" id="KW-0472">Membrane</keyword>
<feature type="transmembrane region" description="Helical" evidence="1">
    <location>
        <begin position="36"/>
        <end position="57"/>
    </location>
</feature>
<keyword evidence="1" id="KW-1133">Transmembrane helix</keyword>
<proteinExistence type="predicted"/>